<evidence type="ECO:0000256" key="2">
    <source>
        <dbReference type="ARBA" id="ARBA00023125"/>
    </source>
</evidence>
<dbReference type="InterPro" id="IPR036388">
    <property type="entry name" value="WH-like_DNA-bd_sf"/>
</dbReference>
<comment type="caution">
    <text evidence="5">The sequence shown here is derived from an EMBL/GenBank/DDBJ whole genome shotgun (WGS) entry which is preliminary data.</text>
</comment>
<dbReference type="PANTHER" id="PTHR30154">
    <property type="entry name" value="LEUCINE-RESPONSIVE REGULATORY PROTEIN"/>
    <property type="match status" value="1"/>
</dbReference>
<dbReference type="InterPro" id="IPR036390">
    <property type="entry name" value="WH_DNA-bd_sf"/>
</dbReference>
<dbReference type="PROSITE" id="PS50956">
    <property type="entry name" value="HTH_ASNC_2"/>
    <property type="match status" value="1"/>
</dbReference>
<keyword evidence="1" id="KW-0805">Transcription regulation</keyword>
<dbReference type="SUPFAM" id="SSF46785">
    <property type="entry name" value="Winged helix' DNA-binding domain"/>
    <property type="match status" value="1"/>
</dbReference>
<reference evidence="5 6" key="1">
    <citation type="submission" date="2020-08" db="EMBL/GenBank/DDBJ databases">
        <title>Genomic Encyclopedia of Type Strains, Phase III (KMG-III): the genomes of soil and plant-associated and newly described type strains.</title>
        <authorList>
            <person name="Whitman W."/>
        </authorList>
    </citation>
    <scope>NUCLEOTIDE SEQUENCE [LARGE SCALE GENOMIC DNA]</scope>
    <source>
        <strain evidence="5 6">CECT 8571</strain>
    </source>
</reference>
<dbReference type="EMBL" id="JACHXZ010000004">
    <property type="protein sequence ID" value="MBB3169638.1"/>
    <property type="molecule type" value="Genomic_DNA"/>
</dbReference>
<dbReference type="InterPro" id="IPR011008">
    <property type="entry name" value="Dimeric_a/b-barrel"/>
</dbReference>
<dbReference type="PANTHER" id="PTHR30154:SF34">
    <property type="entry name" value="TRANSCRIPTIONAL REGULATOR AZLB"/>
    <property type="match status" value="1"/>
</dbReference>
<dbReference type="RefSeq" id="WP_183911138.1">
    <property type="nucleotide sequence ID" value="NZ_JACHXZ010000004.1"/>
</dbReference>
<evidence type="ECO:0000256" key="1">
    <source>
        <dbReference type="ARBA" id="ARBA00023015"/>
    </source>
</evidence>
<dbReference type="AlphaFoldDB" id="A0A839UW01"/>
<dbReference type="Pfam" id="PF13412">
    <property type="entry name" value="HTH_24"/>
    <property type="match status" value="1"/>
</dbReference>
<dbReference type="Gene3D" id="3.30.70.920">
    <property type="match status" value="1"/>
</dbReference>
<evidence type="ECO:0000256" key="3">
    <source>
        <dbReference type="ARBA" id="ARBA00023163"/>
    </source>
</evidence>
<evidence type="ECO:0000313" key="6">
    <source>
        <dbReference type="Proteomes" id="UP000559987"/>
    </source>
</evidence>
<dbReference type="GO" id="GO:0043565">
    <property type="term" value="F:sequence-specific DNA binding"/>
    <property type="evidence" value="ECO:0007669"/>
    <property type="project" value="InterPro"/>
</dbReference>
<organism evidence="5 6">
    <name type="scientific">Simiduia aestuariiviva</name>
    <dbReference type="NCBI Taxonomy" id="1510459"/>
    <lineage>
        <taxon>Bacteria</taxon>
        <taxon>Pseudomonadati</taxon>
        <taxon>Pseudomonadota</taxon>
        <taxon>Gammaproteobacteria</taxon>
        <taxon>Cellvibrionales</taxon>
        <taxon>Cellvibrionaceae</taxon>
        <taxon>Simiduia</taxon>
    </lineage>
</organism>
<accession>A0A839UW01</accession>
<dbReference type="SMART" id="SM00344">
    <property type="entry name" value="HTH_ASNC"/>
    <property type="match status" value="1"/>
</dbReference>
<sequence length="163" mass="18208">MVNYISDAAPLDRTDIAILQTLQAQGRISNVELAERVHLSPPATLARVRRLEQEGFIEGYTALLSREKLGHDNLALIEIALELHQHTRIAEILSQLVDMPEVMECYHVTGEYDYMLKVSVANTKALDGFISSRLIPLPGIARIHTSIVLKELKATTQIQLPDN</sequence>
<keyword evidence="3" id="KW-0804">Transcription</keyword>
<evidence type="ECO:0000313" key="5">
    <source>
        <dbReference type="EMBL" id="MBB3169638.1"/>
    </source>
</evidence>
<feature type="domain" description="HTH asnC-type" evidence="4">
    <location>
        <begin position="11"/>
        <end position="72"/>
    </location>
</feature>
<gene>
    <name evidence="5" type="ORF">FHS30_002851</name>
</gene>
<dbReference type="InterPro" id="IPR019888">
    <property type="entry name" value="Tscrpt_reg_AsnC-like"/>
</dbReference>
<dbReference type="GO" id="GO:0005829">
    <property type="term" value="C:cytosol"/>
    <property type="evidence" value="ECO:0007669"/>
    <property type="project" value="TreeGrafter"/>
</dbReference>
<dbReference type="InterPro" id="IPR019887">
    <property type="entry name" value="Tscrpt_reg_AsnC/Lrp_C"/>
</dbReference>
<dbReference type="PRINTS" id="PR00033">
    <property type="entry name" value="HTHASNC"/>
</dbReference>
<dbReference type="InterPro" id="IPR011991">
    <property type="entry name" value="ArsR-like_HTH"/>
</dbReference>
<dbReference type="SUPFAM" id="SSF54909">
    <property type="entry name" value="Dimeric alpha+beta barrel"/>
    <property type="match status" value="1"/>
</dbReference>
<keyword evidence="2" id="KW-0238">DNA-binding</keyword>
<dbReference type="GO" id="GO:0006355">
    <property type="term" value="P:regulation of DNA-templated transcription"/>
    <property type="evidence" value="ECO:0007669"/>
    <property type="project" value="UniProtKB-ARBA"/>
</dbReference>
<dbReference type="GO" id="GO:0043200">
    <property type="term" value="P:response to amino acid"/>
    <property type="evidence" value="ECO:0007669"/>
    <property type="project" value="TreeGrafter"/>
</dbReference>
<dbReference type="Gene3D" id="1.10.10.10">
    <property type="entry name" value="Winged helix-like DNA-binding domain superfamily/Winged helix DNA-binding domain"/>
    <property type="match status" value="1"/>
</dbReference>
<evidence type="ECO:0000259" key="4">
    <source>
        <dbReference type="PROSITE" id="PS50956"/>
    </source>
</evidence>
<name>A0A839UW01_9GAMM</name>
<dbReference type="Proteomes" id="UP000559987">
    <property type="component" value="Unassembled WGS sequence"/>
</dbReference>
<dbReference type="CDD" id="cd00090">
    <property type="entry name" value="HTH_ARSR"/>
    <property type="match status" value="1"/>
</dbReference>
<dbReference type="Pfam" id="PF01037">
    <property type="entry name" value="AsnC_trans_reg"/>
    <property type="match status" value="1"/>
</dbReference>
<protein>
    <submittedName>
        <fullName evidence="5">Lrp/AsnC family leucine-responsive transcriptional regulator</fullName>
    </submittedName>
</protein>
<proteinExistence type="predicted"/>
<keyword evidence="6" id="KW-1185">Reference proteome</keyword>
<dbReference type="InterPro" id="IPR000485">
    <property type="entry name" value="AsnC-type_HTH_dom"/>
</dbReference>